<keyword evidence="2" id="KW-1185">Reference proteome</keyword>
<dbReference type="AlphaFoldDB" id="A0A915JRW8"/>
<organism evidence="2 3">
    <name type="scientific">Romanomermis culicivorax</name>
    <name type="common">Nematode worm</name>
    <dbReference type="NCBI Taxonomy" id="13658"/>
    <lineage>
        <taxon>Eukaryota</taxon>
        <taxon>Metazoa</taxon>
        <taxon>Ecdysozoa</taxon>
        <taxon>Nematoda</taxon>
        <taxon>Enoplea</taxon>
        <taxon>Dorylaimia</taxon>
        <taxon>Mermithida</taxon>
        <taxon>Mermithoidea</taxon>
        <taxon>Mermithidae</taxon>
        <taxon>Romanomermis</taxon>
    </lineage>
</organism>
<protein>
    <submittedName>
        <fullName evidence="3">Myelin gene regulatory factor C-terminal domain-containing protein</fullName>
    </submittedName>
</protein>
<name>A0A915JRW8_ROMCU</name>
<dbReference type="Pfam" id="PF13888">
    <property type="entry name" value="MRF_C2"/>
    <property type="match status" value="1"/>
</dbReference>
<evidence type="ECO:0000313" key="2">
    <source>
        <dbReference type="Proteomes" id="UP000887565"/>
    </source>
</evidence>
<dbReference type="Proteomes" id="UP000887565">
    <property type="component" value="Unplaced"/>
</dbReference>
<feature type="domain" description="Myelin gene regulatory factor C-terminal" evidence="1">
    <location>
        <begin position="19"/>
        <end position="89"/>
    </location>
</feature>
<evidence type="ECO:0000313" key="3">
    <source>
        <dbReference type="WBParaSite" id="nRc.2.0.1.t28976-RA"/>
    </source>
</evidence>
<sequence length="91" mass="10665">MDCIAGGQMCRWPTVPTGRKRTRDMWELPVGLFIDSYYTFRIGSSTTVVQSIMSLNYVEKQHKMWLCSMPNDEIGASFVEYTLWFYRACDF</sequence>
<accession>A0A915JRW8</accession>
<dbReference type="InterPro" id="IPR025719">
    <property type="entry name" value="MYRF_C2"/>
</dbReference>
<evidence type="ECO:0000259" key="1">
    <source>
        <dbReference type="Pfam" id="PF13888"/>
    </source>
</evidence>
<reference evidence="3" key="1">
    <citation type="submission" date="2022-11" db="UniProtKB">
        <authorList>
            <consortium name="WormBaseParasite"/>
        </authorList>
    </citation>
    <scope>IDENTIFICATION</scope>
</reference>
<proteinExistence type="predicted"/>
<dbReference type="WBParaSite" id="nRc.2.0.1.t28976-RA">
    <property type="protein sequence ID" value="nRc.2.0.1.t28976-RA"/>
    <property type="gene ID" value="nRc.2.0.1.g28976"/>
</dbReference>